<dbReference type="HOGENOM" id="CLU_139777_0_0_6"/>
<evidence type="ECO:0008006" key="4">
    <source>
        <dbReference type="Google" id="ProtNLM"/>
    </source>
</evidence>
<dbReference type="EMBL" id="CP005960">
    <property type="protein sequence ID" value="AHZ72092.1"/>
    <property type="molecule type" value="Genomic_DNA"/>
</dbReference>
<dbReference type="RefSeq" id="WP_010457219.1">
    <property type="nucleotide sequence ID" value="NZ_CP005960.1"/>
</dbReference>
<proteinExistence type="predicted"/>
<gene>
    <name evidence="2" type="ORF">OU5_5013</name>
</gene>
<feature type="compositionally biased region" description="Basic residues" evidence="1">
    <location>
        <begin position="159"/>
        <end position="172"/>
    </location>
</feature>
<accession>A0A024EGZ9</accession>
<feature type="region of interest" description="Disordered" evidence="1">
    <location>
        <begin position="150"/>
        <end position="172"/>
    </location>
</feature>
<evidence type="ECO:0000313" key="2">
    <source>
        <dbReference type="EMBL" id="AHZ72092.1"/>
    </source>
</evidence>
<evidence type="ECO:0000313" key="3">
    <source>
        <dbReference type="Proteomes" id="UP000026913"/>
    </source>
</evidence>
<sequence length="172" mass="19050">MPSIAFYFLLLALLCLSPRLQATILHRCEAPDGRLTFTTLSCAEDESFSQQEVRTFTPGNAIALMPEADARETPSTKTGRKEPTIVGQTEDKCANLITAKERREAIINQRIVAGMTQQDVESALGKPDKISIRNSATSYRYELKRGRSAHVEFDEKGCTKGKAKSRTAKSPR</sequence>
<dbReference type="AlphaFoldDB" id="A0A024EGZ9"/>
<name>A0A024EGZ9_9PSED</name>
<protein>
    <recommendedName>
        <fullName evidence="4">Cell envelope protein SmpA</fullName>
    </recommendedName>
</protein>
<dbReference type="KEGG" id="pman:OU5_5013"/>
<dbReference type="Proteomes" id="UP000026913">
    <property type="component" value="Chromosome"/>
</dbReference>
<organism evidence="2 3">
    <name type="scientific">Pseudomonas mandelii JR-1</name>
    <dbReference type="NCBI Taxonomy" id="1147786"/>
    <lineage>
        <taxon>Bacteria</taxon>
        <taxon>Pseudomonadati</taxon>
        <taxon>Pseudomonadota</taxon>
        <taxon>Gammaproteobacteria</taxon>
        <taxon>Pseudomonadales</taxon>
        <taxon>Pseudomonadaceae</taxon>
        <taxon>Pseudomonas</taxon>
    </lineage>
</organism>
<reference evidence="2 3" key="1">
    <citation type="journal article" date="2012" name="J. Bacteriol.">
        <title>Genome sequence of cold-adapted Pseudomonas mandelii strain JR-1.</title>
        <authorList>
            <person name="Jang S.H."/>
            <person name="Kim J."/>
            <person name="Kim J."/>
            <person name="Hong S."/>
            <person name="Lee C."/>
        </authorList>
    </citation>
    <scope>NUCLEOTIDE SEQUENCE [LARGE SCALE GENOMIC DNA]</scope>
    <source>
        <strain evidence="2 3">JR-1</strain>
    </source>
</reference>
<evidence type="ECO:0000256" key="1">
    <source>
        <dbReference type="SAM" id="MobiDB-lite"/>
    </source>
</evidence>
<dbReference type="OrthoDB" id="7031901at2"/>